<dbReference type="NCBIfam" id="NF002351">
    <property type="entry name" value="PRK01318.1-1"/>
    <property type="match status" value="1"/>
</dbReference>
<accession>A0A4R2FDU8</accession>
<evidence type="ECO:0000256" key="8">
    <source>
        <dbReference type="ARBA" id="ARBA00022989"/>
    </source>
</evidence>
<dbReference type="InterPro" id="IPR047196">
    <property type="entry name" value="YidC_ALB_C"/>
</dbReference>
<comment type="function">
    <text evidence="13">Required for the insertion and/or proper folding and/or complex formation of integral membrane proteins into the membrane. Involved in integration of membrane proteins that insert both dependently and independently of the Sec translocase complex, as well as at least some lipoproteins. Aids folding of multispanning membrane proteins.</text>
</comment>
<keyword evidence="6 13" id="KW-0812">Transmembrane</keyword>
<dbReference type="RefSeq" id="WP_133038351.1">
    <property type="nucleotide sequence ID" value="NZ_SLWF01000006.1"/>
</dbReference>
<dbReference type="PANTHER" id="PTHR12428:SF65">
    <property type="entry name" value="CYTOCHROME C OXIDASE ASSEMBLY PROTEIN COX18, MITOCHONDRIAL"/>
    <property type="match status" value="1"/>
</dbReference>
<feature type="transmembrane region" description="Helical" evidence="13">
    <location>
        <begin position="356"/>
        <end position="375"/>
    </location>
</feature>
<sequence length="544" mass="61201">MESQRNILLIALLAVSFMIWQQWQTDKAPKPAVTETTVTSSNQDTLQNDVPNADSKAGVPEEHPVVASKELVRVKTDQLDVLINPVGGDIVHAALVAHKLEQGKDDPFVLLEQKPGFTYVAQSGLIGSGGVDSSAGRPTYTVASTEFQMKDGNDTLQVPMTYTAPNGVKYTKIFTFRKGKFDIRVDYQIDNTTSAPLQVQMYGQIKQTIKPSDSHMMMPTYRGAAYSTADTRYEKYKFDEITEKDLHKETQGGWVAMLQHYFVSAWVPPADQSNLIYSSVSNGTMANIGFRGQADTVAPGKTATVGADFYVGPKDQAALSELSDTLNLVVDYGVLWWLAVPIYKLMMFFHSFVGNWGLAIILITFTVRGILFPLTRAQYTSMAKMRNLQPKIQELKDRFGDDRQKMGQAMMEMYKKEKVNPMGGCLPIMLQMPIFLALYWVLLESVELRHAPFMLWIHDLSVQDPYYVLPILNGVSMFIMQKLQPMSPTMDPMQAKMMQYMPVVFTVFFLWFPSGLVLYWLMGNIVAIIQQKIIYAGLEKKGLK</sequence>
<keyword evidence="18" id="KW-1185">Reference proteome</keyword>
<dbReference type="PRINTS" id="PR00701">
    <property type="entry name" value="60KDINNERMP"/>
</dbReference>
<feature type="transmembrane region" description="Helical" evidence="13">
    <location>
        <begin position="500"/>
        <end position="522"/>
    </location>
</feature>
<dbReference type="GO" id="GO:0005886">
    <property type="term" value="C:plasma membrane"/>
    <property type="evidence" value="ECO:0007669"/>
    <property type="project" value="UniProtKB-SubCell"/>
</dbReference>
<dbReference type="HAMAP" id="MF_01810">
    <property type="entry name" value="YidC_type1"/>
    <property type="match status" value="1"/>
</dbReference>
<dbReference type="Gene3D" id="2.70.98.90">
    <property type="match status" value="1"/>
</dbReference>
<dbReference type="NCBIfam" id="NF002352">
    <property type="entry name" value="PRK01318.1-3"/>
    <property type="match status" value="1"/>
</dbReference>
<keyword evidence="8 13" id="KW-1133">Transmembrane helix</keyword>
<evidence type="ECO:0000256" key="13">
    <source>
        <dbReference type="HAMAP-Rule" id="MF_01810"/>
    </source>
</evidence>
<evidence type="ECO:0000256" key="4">
    <source>
        <dbReference type="ARBA" id="ARBA00022448"/>
    </source>
</evidence>
<dbReference type="Pfam" id="PF14849">
    <property type="entry name" value="YidC_periplas"/>
    <property type="match status" value="1"/>
</dbReference>
<keyword evidence="7 13" id="KW-0653">Protein transport</keyword>
<keyword evidence="4 13" id="KW-0813">Transport</keyword>
<dbReference type="OrthoDB" id="9780552at2"/>
<comment type="caution">
    <text evidence="17">The sequence shown here is derived from an EMBL/GenBank/DDBJ whole genome shotgun (WGS) entry which is preliminary data.</text>
</comment>
<dbReference type="GO" id="GO:0032977">
    <property type="term" value="F:membrane insertase activity"/>
    <property type="evidence" value="ECO:0007669"/>
    <property type="project" value="InterPro"/>
</dbReference>
<feature type="domain" description="Membrane insertase YidC N-terminal" evidence="16">
    <location>
        <begin position="72"/>
        <end position="345"/>
    </location>
</feature>
<dbReference type="NCBIfam" id="TIGR03592">
    <property type="entry name" value="yidC_oxa1_cterm"/>
    <property type="match status" value="1"/>
</dbReference>
<keyword evidence="9 13" id="KW-0472">Membrane</keyword>
<dbReference type="InterPro" id="IPR001708">
    <property type="entry name" value="YidC/ALB3/OXA1/COX18"/>
</dbReference>
<dbReference type="Proteomes" id="UP000294832">
    <property type="component" value="Unassembled WGS sequence"/>
</dbReference>
<dbReference type="InterPro" id="IPR019998">
    <property type="entry name" value="Membr_insert_YidC"/>
</dbReference>
<dbReference type="GO" id="GO:0015031">
    <property type="term" value="P:protein transport"/>
    <property type="evidence" value="ECO:0007669"/>
    <property type="project" value="UniProtKB-KW"/>
</dbReference>
<dbReference type="InterPro" id="IPR038221">
    <property type="entry name" value="YidC_periplasmic_sf"/>
</dbReference>
<dbReference type="InterPro" id="IPR028053">
    <property type="entry name" value="Membr_insert_YidC_N"/>
</dbReference>
<feature type="domain" description="Membrane insertase YidC/Oxa/ALB C-terminal" evidence="15">
    <location>
        <begin position="356"/>
        <end position="535"/>
    </location>
</feature>
<evidence type="ECO:0000259" key="16">
    <source>
        <dbReference type="Pfam" id="PF14849"/>
    </source>
</evidence>
<evidence type="ECO:0000313" key="17">
    <source>
        <dbReference type="EMBL" id="TCN86760.1"/>
    </source>
</evidence>
<dbReference type="AlphaFoldDB" id="A0A4R2FDU8"/>
<dbReference type="CDD" id="cd19961">
    <property type="entry name" value="EcYidC-like_peri"/>
    <property type="match status" value="1"/>
</dbReference>
<evidence type="ECO:0000256" key="2">
    <source>
        <dbReference type="ARBA" id="ARBA00010527"/>
    </source>
</evidence>
<evidence type="ECO:0000256" key="12">
    <source>
        <dbReference type="ARBA" id="ARBA00033342"/>
    </source>
</evidence>
<dbReference type="NCBIfam" id="TIGR03593">
    <property type="entry name" value="yidC_nterm"/>
    <property type="match status" value="1"/>
</dbReference>
<evidence type="ECO:0000256" key="1">
    <source>
        <dbReference type="ARBA" id="ARBA00004429"/>
    </source>
</evidence>
<dbReference type="GO" id="GO:0051205">
    <property type="term" value="P:protein insertion into membrane"/>
    <property type="evidence" value="ECO:0007669"/>
    <property type="project" value="TreeGrafter"/>
</dbReference>
<keyword evidence="10 13" id="KW-0143">Chaperone</keyword>
<dbReference type="InterPro" id="IPR028055">
    <property type="entry name" value="YidC/Oxa/ALB_C"/>
</dbReference>
<feature type="transmembrane region" description="Helical" evidence="13">
    <location>
        <begin position="419"/>
        <end position="442"/>
    </location>
</feature>
<evidence type="ECO:0000259" key="15">
    <source>
        <dbReference type="Pfam" id="PF02096"/>
    </source>
</evidence>
<dbReference type="Pfam" id="PF02096">
    <property type="entry name" value="60KD_IMP"/>
    <property type="match status" value="1"/>
</dbReference>
<comment type="subcellular location">
    <subcellularLocation>
        <location evidence="1">Cell inner membrane</location>
        <topology evidence="1">Multi-pass membrane protein</topology>
    </subcellularLocation>
    <subcellularLocation>
        <location evidence="13">Cell membrane</location>
        <topology evidence="13">Multi-pass membrane protein</topology>
    </subcellularLocation>
</comment>
<feature type="region of interest" description="Disordered" evidence="14">
    <location>
        <begin position="31"/>
        <end position="60"/>
    </location>
</feature>
<name>A0A4R2FDU8_9GAMM</name>
<reference evidence="17 18" key="1">
    <citation type="submission" date="2019-03" db="EMBL/GenBank/DDBJ databases">
        <title>Freshwater and sediment microbial communities from various areas in North America, analyzing microbe dynamics in response to fracking.</title>
        <authorList>
            <person name="Lamendella R."/>
        </authorList>
    </citation>
    <scope>NUCLEOTIDE SEQUENCE [LARGE SCALE GENOMIC DNA]</scope>
    <source>
        <strain evidence="17 18">74A</strain>
    </source>
</reference>
<dbReference type="PRINTS" id="PR01900">
    <property type="entry name" value="YIDCPROTEIN"/>
</dbReference>
<feature type="compositionally biased region" description="Polar residues" evidence="14">
    <location>
        <begin position="34"/>
        <end position="50"/>
    </location>
</feature>
<keyword evidence="5 13" id="KW-1003">Cell membrane</keyword>
<comment type="subunit">
    <text evidence="13">Interacts with the Sec translocase complex via SecD. Specifically interacts with transmembrane segments of nascent integral membrane proteins during membrane integration.</text>
</comment>
<dbReference type="EMBL" id="SLWF01000006">
    <property type="protein sequence ID" value="TCN86760.1"/>
    <property type="molecule type" value="Genomic_DNA"/>
</dbReference>
<evidence type="ECO:0000256" key="11">
    <source>
        <dbReference type="ARBA" id="ARBA00033245"/>
    </source>
</evidence>
<evidence type="ECO:0000256" key="9">
    <source>
        <dbReference type="ARBA" id="ARBA00023136"/>
    </source>
</evidence>
<evidence type="ECO:0000313" key="18">
    <source>
        <dbReference type="Proteomes" id="UP000294832"/>
    </source>
</evidence>
<evidence type="ECO:0000256" key="14">
    <source>
        <dbReference type="SAM" id="MobiDB-lite"/>
    </source>
</evidence>
<dbReference type="PANTHER" id="PTHR12428">
    <property type="entry name" value="OXA1"/>
    <property type="match status" value="1"/>
</dbReference>
<protein>
    <recommendedName>
        <fullName evidence="3 13">Membrane protein insertase YidC</fullName>
    </recommendedName>
    <alternativeName>
        <fullName evidence="12 13">Foldase YidC</fullName>
    </alternativeName>
    <alternativeName>
        <fullName evidence="11 13">Membrane integrase YidC</fullName>
    </alternativeName>
    <alternativeName>
        <fullName evidence="13">Membrane protein YidC</fullName>
    </alternativeName>
</protein>
<comment type="caution">
    <text evidence="13">Lacks conserved residue(s) required for the propagation of feature annotation.</text>
</comment>
<comment type="similarity">
    <text evidence="2 13">Belongs to the OXA1/ALB3/YidC family. Type 1 subfamily.</text>
</comment>
<evidence type="ECO:0000256" key="5">
    <source>
        <dbReference type="ARBA" id="ARBA00022475"/>
    </source>
</evidence>
<evidence type="ECO:0000256" key="3">
    <source>
        <dbReference type="ARBA" id="ARBA00015325"/>
    </source>
</evidence>
<organism evidence="17 18">
    <name type="scientific">Shewanella fodinae</name>
    <dbReference type="NCBI Taxonomy" id="552357"/>
    <lineage>
        <taxon>Bacteria</taxon>
        <taxon>Pseudomonadati</taxon>
        <taxon>Pseudomonadota</taxon>
        <taxon>Gammaproteobacteria</taxon>
        <taxon>Alteromonadales</taxon>
        <taxon>Shewanellaceae</taxon>
        <taxon>Shewanella</taxon>
    </lineage>
</organism>
<evidence type="ECO:0000256" key="6">
    <source>
        <dbReference type="ARBA" id="ARBA00022692"/>
    </source>
</evidence>
<evidence type="ECO:0000256" key="10">
    <source>
        <dbReference type="ARBA" id="ARBA00023186"/>
    </source>
</evidence>
<proteinExistence type="inferred from homology"/>
<gene>
    <name evidence="13" type="primary">yidC</name>
    <name evidence="17" type="ORF">EDC91_10635</name>
</gene>
<evidence type="ECO:0000256" key="7">
    <source>
        <dbReference type="ARBA" id="ARBA00022927"/>
    </source>
</evidence>
<dbReference type="CDD" id="cd20070">
    <property type="entry name" value="5TM_YidC_Alb3"/>
    <property type="match status" value="1"/>
</dbReference>